<dbReference type="AlphaFoldDB" id="A0A163VQR7"/>
<dbReference type="SUPFAM" id="SSF53335">
    <property type="entry name" value="S-adenosyl-L-methionine-dependent methyltransferases"/>
    <property type="match status" value="1"/>
</dbReference>
<keyword evidence="2 4" id="KW-0489">Methyltransferase</keyword>
<keyword evidence="4" id="KW-0949">S-adenosyl-L-methionine</keyword>
<dbReference type="InterPro" id="IPR011610">
    <property type="entry name" value="SAM_mthyl_Trfase_ML2640-like"/>
</dbReference>
<accession>A0A163VQR7</accession>
<comment type="similarity">
    <text evidence="1 4">Belongs to the UPF0677 family.</text>
</comment>
<dbReference type="RefSeq" id="WP_063184911.1">
    <property type="nucleotide sequence ID" value="NZ_LQRA01000073.1"/>
</dbReference>
<evidence type="ECO:0000256" key="2">
    <source>
        <dbReference type="ARBA" id="ARBA00022603"/>
    </source>
</evidence>
<keyword evidence="3 5" id="KW-0808">Transferase</keyword>
<organism evidence="5 6">
    <name type="scientific">Paenibacillus elgii</name>
    <dbReference type="NCBI Taxonomy" id="189691"/>
    <lineage>
        <taxon>Bacteria</taxon>
        <taxon>Bacillati</taxon>
        <taxon>Bacillota</taxon>
        <taxon>Bacilli</taxon>
        <taxon>Bacillales</taxon>
        <taxon>Paenibacillaceae</taxon>
        <taxon>Paenibacillus</taxon>
    </lineage>
</organism>
<comment type="caution">
    <text evidence="5">The sequence shown here is derived from an EMBL/GenBank/DDBJ whole genome shotgun (WGS) entry which is preliminary data.</text>
</comment>
<dbReference type="Gene3D" id="3.40.50.150">
    <property type="entry name" value="Vaccinia Virus protein VP39"/>
    <property type="match status" value="1"/>
</dbReference>
<dbReference type="Pfam" id="PF04072">
    <property type="entry name" value="LCM"/>
    <property type="match status" value="1"/>
</dbReference>
<dbReference type="NCBIfam" id="TIGR00027">
    <property type="entry name" value="mthyl_TIGR00027"/>
    <property type="match status" value="1"/>
</dbReference>
<dbReference type="OrthoDB" id="9806164at2"/>
<keyword evidence="6" id="KW-1185">Reference proteome</keyword>
<evidence type="ECO:0000313" key="6">
    <source>
        <dbReference type="Proteomes" id="UP000076563"/>
    </source>
</evidence>
<sequence length="305" mass="34842">MEDSKVKRSALMSAYLRGYHAVHETPKIFNDFLAHHLLKEEEHAAFEQTMVTTLQLVDPERAAACEDRTAAVACMLQSYFPTSLFLSRARYAEDRLESAIRQGNKQYLILGAGMDTFAFRHPETLKDIQVFEIDHPATQAFKRCRLAELGWELPSNLHFVPLDFTKENLETALARSSFDAQSLSFFSWLGVVHYLPREAVFSTLHSIANLCPAGSSVTFDYWDTDAFDAERTAKRVKLMQEMLRSAGEPMLTGLDPSALPDELLDIRLRLQEHWSPAHIQERYFQGRTDGYYAYEHSHFANAVVE</sequence>
<proteinExistence type="inferred from homology"/>
<evidence type="ECO:0000256" key="3">
    <source>
        <dbReference type="ARBA" id="ARBA00022679"/>
    </source>
</evidence>
<dbReference type="EMBL" id="LQRA01000073">
    <property type="protein sequence ID" value="KZE75256.1"/>
    <property type="molecule type" value="Genomic_DNA"/>
</dbReference>
<dbReference type="InterPro" id="IPR007213">
    <property type="entry name" value="Ppm1/Ppm2/Tcmp"/>
</dbReference>
<protein>
    <recommendedName>
        <fullName evidence="4">S-adenosyl-L-methionine-dependent methyltransferase</fullName>
        <ecNumber evidence="4">2.1.1.-</ecNumber>
    </recommendedName>
</protein>
<comment type="function">
    <text evidence="4">Exhibits S-adenosyl-L-methionine-dependent methyltransferase activity.</text>
</comment>
<dbReference type="GO" id="GO:0032259">
    <property type="term" value="P:methylation"/>
    <property type="evidence" value="ECO:0007669"/>
    <property type="project" value="UniProtKB-KW"/>
</dbReference>
<name>A0A163VQR7_9BACL</name>
<gene>
    <name evidence="5" type="ORF">AV654_27060</name>
</gene>
<dbReference type="PANTHER" id="PTHR43619">
    <property type="entry name" value="S-ADENOSYL-L-METHIONINE-DEPENDENT METHYLTRANSFERASE YKTD-RELATED"/>
    <property type="match status" value="1"/>
</dbReference>
<evidence type="ECO:0000313" key="5">
    <source>
        <dbReference type="EMBL" id="KZE75256.1"/>
    </source>
</evidence>
<reference evidence="6" key="1">
    <citation type="submission" date="2016-01" db="EMBL/GenBank/DDBJ databases">
        <title>Draft genome of Chromobacterium sp. F49.</title>
        <authorList>
            <person name="Hong K.W."/>
        </authorList>
    </citation>
    <scope>NUCLEOTIDE SEQUENCE [LARGE SCALE GENOMIC DNA]</scope>
    <source>
        <strain evidence="6">M63</strain>
    </source>
</reference>
<evidence type="ECO:0000256" key="1">
    <source>
        <dbReference type="ARBA" id="ARBA00008138"/>
    </source>
</evidence>
<dbReference type="GO" id="GO:0008168">
    <property type="term" value="F:methyltransferase activity"/>
    <property type="evidence" value="ECO:0007669"/>
    <property type="project" value="UniProtKB-UniRule"/>
</dbReference>
<dbReference type="InterPro" id="IPR029063">
    <property type="entry name" value="SAM-dependent_MTases_sf"/>
</dbReference>
<dbReference type="Proteomes" id="UP000076563">
    <property type="component" value="Unassembled WGS sequence"/>
</dbReference>
<dbReference type="PANTHER" id="PTHR43619:SF2">
    <property type="entry name" value="S-ADENOSYL-L-METHIONINE-DEPENDENT METHYLTRANSFERASES SUPERFAMILY PROTEIN"/>
    <property type="match status" value="1"/>
</dbReference>
<evidence type="ECO:0000256" key="4">
    <source>
        <dbReference type="RuleBase" id="RU362030"/>
    </source>
</evidence>
<dbReference type="EC" id="2.1.1.-" evidence="4"/>